<evidence type="ECO:0000313" key="1">
    <source>
        <dbReference type="EMBL" id="SVC30577.1"/>
    </source>
</evidence>
<proteinExistence type="predicted"/>
<reference evidence="1" key="1">
    <citation type="submission" date="2018-05" db="EMBL/GenBank/DDBJ databases">
        <authorList>
            <person name="Lanie J.A."/>
            <person name="Ng W.-L."/>
            <person name="Kazmierczak K.M."/>
            <person name="Andrzejewski T.M."/>
            <person name="Davidsen T.M."/>
            <person name="Wayne K.J."/>
            <person name="Tettelin H."/>
            <person name="Glass J.I."/>
            <person name="Rusch D."/>
            <person name="Podicherti R."/>
            <person name="Tsui H.-C.T."/>
            <person name="Winkler M.E."/>
        </authorList>
    </citation>
    <scope>NUCLEOTIDE SEQUENCE</scope>
</reference>
<name>A0A382L6E6_9ZZZZ</name>
<dbReference type="EMBL" id="UINC01084181">
    <property type="protein sequence ID" value="SVC30577.1"/>
    <property type="molecule type" value="Genomic_DNA"/>
</dbReference>
<dbReference type="AlphaFoldDB" id="A0A382L6E6"/>
<protein>
    <submittedName>
        <fullName evidence="1">Uncharacterized protein</fullName>
    </submittedName>
</protein>
<gene>
    <name evidence="1" type="ORF">METZ01_LOCUS283431</name>
</gene>
<accession>A0A382L6E6</accession>
<sequence>MLHVTDLRYIVSVMSLRKLIWISALLVIATGGFLSFSAPNATDTGQNLTVHLEETSHENSWTKNLRDRNWRAYLSPEVKNTLNIETTKTFTDTYEALHNSGVTPMVSTENGVALWGNCRTINVSTVFESSLPQKNEL</sequence>
<organism evidence="1">
    <name type="scientific">marine metagenome</name>
    <dbReference type="NCBI Taxonomy" id="408172"/>
    <lineage>
        <taxon>unclassified sequences</taxon>
        <taxon>metagenomes</taxon>
        <taxon>ecological metagenomes</taxon>
    </lineage>
</organism>
<feature type="non-terminal residue" evidence="1">
    <location>
        <position position="137"/>
    </location>
</feature>